<dbReference type="EMBL" id="CAMGYJ010000007">
    <property type="protein sequence ID" value="CAI0451905.1"/>
    <property type="molecule type" value="Genomic_DNA"/>
</dbReference>
<evidence type="ECO:0000313" key="2">
    <source>
        <dbReference type="Proteomes" id="UP001154282"/>
    </source>
</evidence>
<protein>
    <submittedName>
        <fullName evidence="1">Uncharacterized protein</fullName>
    </submittedName>
</protein>
<dbReference type="Proteomes" id="UP001154282">
    <property type="component" value="Unassembled WGS sequence"/>
</dbReference>
<evidence type="ECO:0000313" key="1">
    <source>
        <dbReference type="EMBL" id="CAI0451905.1"/>
    </source>
</evidence>
<accession>A0AAV0N043</accession>
<comment type="caution">
    <text evidence="1">The sequence shown here is derived from an EMBL/GenBank/DDBJ whole genome shotgun (WGS) entry which is preliminary data.</text>
</comment>
<organism evidence="1 2">
    <name type="scientific">Linum tenue</name>
    <dbReference type="NCBI Taxonomy" id="586396"/>
    <lineage>
        <taxon>Eukaryota</taxon>
        <taxon>Viridiplantae</taxon>
        <taxon>Streptophyta</taxon>
        <taxon>Embryophyta</taxon>
        <taxon>Tracheophyta</taxon>
        <taxon>Spermatophyta</taxon>
        <taxon>Magnoliopsida</taxon>
        <taxon>eudicotyledons</taxon>
        <taxon>Gunneridae</taxon>
        <taxon>Pentapetalae</taxon>
        <taxon>rosids</taxon>
        <taxon>fabids</taxon>
        <taxon>Malpighiales</taxon>
        <taxon>Linaceae</taxon>
        <taxon>Linum</taxon>
    </lineage>
</organism>
<keyword evidence="2" id="KW-1185">Reference proteome</keyword>
<dbReference type="AlphaFoldDB" id="A0AAV0N043"/>
<gene>
    <name evidence="1" type="ORF">LITE_LOCUS31035</name>
</gene>
<name>A0AAV0N043_9ROSI</name>
<proteinExistence type="predicted"/>
<sequence>MLREYAVGAGALAYLYRQLGIASRAEAKEVAGCLTLL</sequence>
<reference evidence="1" key="1">
    <citation type="submission" date="2022-08" db="EMBL/GenBank/DDBJ databases">
        <authorList>
            <person name="Gutierrez-Valencia J."/>
        </authorList>
    </citation>
    <scope>NUCLEOTIDE SEQUENCE</scope>
</reference>